<dbReference type="PROSITE" id="PS00059">
    <property type="entry name" value="ADH_ZINC"/>
    <property type="match status" value="1"/>
</dbReference>
<dbReference type="GO" id="GO:0046294">
    <property type="term" value="P:formaldehyde catabolic process"/>
    <property type="evidence" value="ECO:0007669"/>
    <property type="project" value="TreeGrafter"/>
</dbReference>
<dbReference type="CDD" id="cd08279">
    <property type="entry name" value="Zn_ADH_class_III"/>
    <property type="match status" value="1"/>
</dbReference>
<dbReference type="Pfam" id="PF08240">
    <property type="entry name" value="ADH_N"/>
    <property type="match status" value="1"/>
</dbReference>
<keyword evidence="1 5" id="KW-0479">Metal-binding</keyword>
<evidence type="ECO:0000313" key="7">
    <source>
        <dbReference type="EMBL" id="PGH58644.1"/>
    </source>
</evidence>
<organism evidence="7 8">
    <name type="scientific">Azospirillum palustre</name>
    <dbReference type="NCBI Taxonomy" id="2044885"/>
    <lineage>
        <taxon>Bacteria</taxon>
        <taxon>Pseudomonadati</taxon>
        <taxon>Pseudomonadota</taxon>
        <taxon>Alphaproteobacteria</taxon>
        <taxon>Rhodospirillales</taxon>
        <taxon>Azospirillaceae</taxon>
        <taxon>Azospirillum</taxon>
    </lineage>
</organism>
<dbReference type="PANTHER" id="PTHR43880:SF12">
    <property type="entry name" value="ALCOHOL DEHYDROGENASE CLASS-3"/>
    <property type="match status" value="1"/>
</dbReference>
<evidence type="ECO:0000256" key="1">
    <source>
        <dbReference type="ARBA" id="ARBA00022723"/>
    </source>
</evidence>
<dbReference type="GO" id="GO:0005829">
    <property type="term" value="C:cytosol"/>
    <property type="evidence" value="ECO:0007669"/>
    <property type="project" value="TreeGrafter"/>
</dbReference>
<keyword evidence="3" id="KW-0560">Oxidoreductase</keyword>
<keyword evidence="2 5" id="KW-0862">Zinc</keyword>
<dbReference type="SUPFAM" id="SSF50129">
    <property type="entry name" value="GroES-like"/>
    <property type="match status" value="2"/>
</dbReference>
<reference evidence="8" key="1">
    <citation type="submission" date="2017-10" db="EMBL/GenBank/DDBJ databases">
        <authorList>
            <person name="Kravchenko I.K."/>
            <person name="Grouzdev D.S."/>
        </authorList>
    </citation>
    <scope>NUCLEOTIDE SEQUENCE [LARGE SCALE GENOMIC DNA]</scope>
    <source>
        <strain evidence="8">B2</strain>
    </source>
</reference>
<dbReference type="OrthoDB" id="9770544at2"/>
<evidence type="ECO:0000256" key="3">
    <source>
        <dbReference type="ARBA" id="ARBA00023002"/>
    </source>
</evidence>
<dbReference type="InterPro" id="IPR002328">
    <property type="entry name" value="ADH_Zn_CS"/>
</dbReference>
<dbReference type="EMBL" id="PDKW01000038">
    <property type="protein sequence ID" value="PGH58644.1"/>
    <property type="molecule type" value="Genomic_DNA"/>
</dbReference>
<dbReference type="SMART" id="SM00829">
    <property type="entry name" value="PKS_ER"/>
    <property type="match status" value="1"/>
</dbReference>
<name>A0A2B8BBE9_9PROT</name>
<dbReference type="InterPro" id="IPR013154">
    <property type="entry name" value="ADH-like_N"/>
</dbReference>
<dbReference type="Proteomes" id="UP000225379">
    <property type="component" value="Unassembled WGS sequence"/>
</dbReference>
<evidence type="ECO:0000256" key="5">
    <source>
        <dbReference type="RuleBase" id="RU361277"/>
    </source>
</evidence>
<keyword evidence="4" id="KW-0520">NAD</keyword>
<sequence>MRAGTSTPSTIRFRTGRMASRTPGRNGWWRGAATLWRPAATTASCVWPMPMPGGRRRSRGMARSTFQAAVLRETGAPLSIEPLTLAPLEPGDVLIRMHAAGLCHTDREAMTGAFAVPLPVVLGHEGAGVVEAVGSAVQRVKPGQHVVCTIYAACGQCYYCRHDQPMLCDMVVPNHRAATLSAGRRRLRDASGAEVGHFLSVSSFAEYAVVPEAAAIPVPNEMPFDRACLLGCSVITGVGAALRVARVGLGDSVVVIGCGPVGLNVVQGARLAGAGAIIAVDRRADKLERASAFGATHTMLGSEDLRGEELAARVRAITGGRGADHAFEAAGVIGSLQEAVDCTRPGGSVTILGKTDPNRLVELRFGSISGERRILRSSLGGAKAADDFPAYAQAYLEGRLRLDEMIDRRLPLAAINDAFEDVERGDVIRAVVVMHE</sequence>
<dbReference type="AlphaFoldDB" id="A0A2B8BBE9"/>
<dbReference type="InterPro" id="IPR036291">
    <property type="entry name" value="NAD(P)-bd_dom_sf"/>
</dbReference>
<protein>
    <submittedName>
        <fullName evidence="7">Alcohol dehydrogenase</fullName>
    </submittedName>
</protein>
<dbReference type="InterPro" id="IPR020843">
    <property type="entry name" value="ER"/>
</dbReference>
<dbReference type="Gene3D" id="3.40.50.720">
    <property type="entry name" value="NAD(P)-binding Rossmann-like Domain"/>
    <property type="match status" value="1"/>
</dbReference>
<dbReference type="GO" id="GO:0008270">
    <property type="term" value="F:zinc ion binding"/>
    <property type="evidence" value="ECO:0007669"/>
    <property type="project" value="InterPro"/>
</dbReference>
<dbReference type="InterPro" id="IPR011032">
    <property type="entry name" value="GroES-like_sf"/>
</dbReference>
<dbReference type="PANTHER" id="PTHR43880">
    <property type="entry name" value="ALCOHOL DEHYDROGENASE"/>
    <property type="match status" value="1"/>
</dbReference>
<comment type="cofactor">
    <cofactor evidence="5">
        <name>Zn(2+)</name>
        <dbReference type="ChEBI" id="CHEBI:29105"/>
    </cofactor>
</comment>
<dbReference type="GO" id="GO:0051903">
    <property type="term" value="F:S-(hydroxymethyl)glutathione dehydrogenase [NAD(P)+] activity"/>
    <property type="evidence" value="ECO:0007669"/>
    <property type="project" value="TreeGrafter"/>
</dbReference>
<evidence type="ECO:0000313" key="8">
    <source>
        <dbReference type="Proteomes" id="UP000225379"/>
    </source>
</evidence>
<keyword evidence="8" id="KW-1185">Reference proteome</keyword>
<gene>
    <name evidence="7" type="ORF">CRT60_05780</name>
</gene>
<comment type="caution">
    <text evidence="7">The sequence shown here is derived from an EMBL/GenBank/DDBJ whole genome shotgun (WGS) entry which is preliminary data.</text>
</comment>
<proteinExistence type="inferred from homology"/>
<feature type="domain" description="Enoyl reductase (ER)" evidence="6">
    <location>
        <begin position="75"/>
        <end position="432"/>
    </location>
</feature>
<dbReference type="Pfam" id="PF00107">
    <property type="entry name" value="ADH_zinc_N"/>
    <property type="match status" value="1"/>
</dbReference>
<comment type="similarity">
    <text evidence="5">Belongs to the zinc-containing alcohol dehydrogenase family.</text>
</comment>
<evidence type="ECO:0000256" key="4">
    <source>
        <dbReference type="ARBA" id="ARBA00023027"/>
    </source>
</evidence>
<evidence type="ECO:0000256" key="2">
    <source>
        <dbReference type="ARBA" id="ARBA00022833"/>
    </source>
</evidence>
<evidence type="ECO:0000259" key="6">
    <source>
        <dbReference type="SMART" id="SM00829"/>
    </source>
</evidence>
<dbReference type="SUPFAM" id="SSF51735">
    <property type="entry name" value="NAD(P)-binding Rossmann-fold domains"/>
    <property type="match status" value="1"/>
</dbReference>
<dbReference type="InterPro" id="IPR013149">
    <property type="entry name" value="ADH-like_C"/>
</dbReference>
<accession>A0A2B8BBE9</accession>
<dbReference type="Gene3D" id="3.90.180.10">
    <property type="entry name" value="Medium-chain alcohol dehydrogenases, catalytic domain"/>
    <property type="match status" value="1"/>
</dbReference>